<dbReference type="SMART" id="SM00667">
    <property type="entry name" value="LisH"/>
    <property type="match status" value="1"/>
</dbReference>
<evidence type="ECO:0000256" key="2">
    <source>
        <dbReference type="ARBA" id="ARBA00009435"/>
    </source>
</evidence>
<comment type="similarity">
    <text evidence="2">Belongs to the WD repeat TAF5 family.</text>
</comment>
<feature type="repeat" description="WD" evidence="6">
    <location>
        <begin position="495"/>
        <end position="536"/>
    </location>
</feature>
<evidence type="ECO:0000256" key="4">
    <source>
        <dbReference type="ARBA" id="ARBA00022737"/>
    </source>
</evidence>
<protein>
    <submittedName>
        <fullName evidence="9">WD40 repeat-like protein</fullName>
    </submittedName>
</protein>
<dbReference type="InterPro" id="IPR006594">
    <property type="entry name" value="LisH"/>
</dbReference>
<dbReference type="PANTHER" id="PTHR19879:SF1">
    <property type="entry name" value="CANNONBALL-RELATED"/>
    <property type="match status" value="1"/>
</dbReference>
<feature type="domain" description="TFIID subunit TAF5 NTD2" evidence="8">
    <location>
        <begin position="97"/>
        <end position="226"/>
    </location>
</feature>
<evidence type="ECO:0000313" key="9">
    <source>
        <dbReference type="EMBL" id="KAF2685554.1"/>
    </source>
</evidence>
<dbReference type="PROSITE" id="PS50896">
    <property type="entry name" value="LISH"/>
    <property type="match status" value="1"/>
</dbReference>
<dbReference type="EMBL" id="MU005578">
    <property type="protein sequence ID" value="KAF2685554.1"/>
    <property type="molecule type" value="Genomic_DNA"/>
</dbReference>
<evidence type="ECO:0000259" key="8">
    <source>
        <dbReference type="Pfam" id="PF04494"/>
    </source>
</evidence>
<organism evidence="9 10">
    <name type="scientific">Lentithecium fluviatile CBS 122367</name>
    <dbReference type="NCBI Taxonomy" id="1168545"/>
    <lineage>
        <taxon>Eukaryota</taxon>
        <taxon>Fungi</taxon>
        <taxon>Dikarya</taxon>
        <taxon>Ascomycota</taxon>
        <taxon>Pezizomycotina</taxon>
        <taxon>Dothideomycetes</taxon>
        <taxon>Pleosporomycetidae</taxon>
        <taxon>Pleosporales</taxon>
        <taxon>Massarineae</taxon>
        <taxon>Lentitheciaceae</taxon>
        <taxon>Lentithecium</taxon>
    </lineage>
</organism>
<dbReference type="SMART" id="SM00320">
    <property type="entry name" value="WD40"/>
    <property type="match status" value="6"/>
</dbReference>
<dbReference type="Pfam" id="PF00400">
    <property type="entry name" value="WD40"/>
    <property type="match status" value="6"/>
</dbReference>
<dbReference type="CDD" id="cd08044">
    <property type="entry name" value="TAF5_NTD2"/>
    <property type="match status" value="1"/>
</dbReference>
<dbReference type="InterPro" id="IPR015943">
    <property type="entry name" value="WD40/YVTN_repeat-like_dom_sf"/>
</dbReference>
<dbReference type="Gene3D" id="2.130.10.10">
    <property type="entry name" value="YVTN repeat-like/Quinoprotein amine dehydrogenase"/>
    <property type="match status" value="2"/>
</dbReference>
<evidence type="ECO:0000256" key="3">
    <source>
        <dbReference type="ARBA" id="ARBA00022574"/>
    </source>
</evidence>
<feature type="repeat" description="WD" evidence="6">
    <location>
        <begin position="441"/>
        <end position="487"/>
    </location>
</feature>
<sequence length="739" mass="81042">MSGPPPGPGAQGSRAMSVGNGPPSAGIVQTTMPMPQSSVPPPVGGSSGPQSQQNLNQIVLEYLSKKGYVRTEAMLRKESEPALANGSLLTQSADQGGPKYTKAYDLLRKYLDDILDLYKPELRKLLWPIFVYSYLDLVREYFTKDAETFFNTYRSYLERDHEDDIKSLGAVKLPPHLNDSPMAKLYMENKYRVTLTMMPFYNLIQFLESKMFDGGQILMDIIRDHLNIVTVDRTATAEKSIAAILASGQGDDELPAEDEGIPGHNPGHPMTSRHDPEAEASRIRLALGPYPQDQDLQDDVRAALQDEDAKNAPRPGQSSLLEEYEQRIKREPTDDAPSRDMVPLPPSLARDVSMEVQKVVEHRDRYRLDSTRTGGTGVGVSVTMYTFHNTYDSINCIDFSGDNKLVAAGMAESYIRVWSMDGSELTSSVEENTQPSSSRRLVGHSGPVYAVAFSPSTVNPDPNGPPTNSQFLLSASEDKTIRLWSLDMWTCLVAYRGHDNPIWDLQWGPFGHYFLTGSNDRTARLWSTDHIEPLRIYVAHDADVDCVAFHPNNLYVFTGSSDRTVRVWHTSGGNCLRLFTGHTGHVTALACSPDGKTLASADDVGNIILWNLEMGRRKKRMRGHGKGGIWSLSWSVESTVLVSAGADQTVRVWDAISETNESSSKAADGASAAKADGALTTKGASGAPVSNVKKAAKETGVSADQTAVFQTKDSPVYKVVFTRMNLVLAGGAYLPKPSR</sequence>
<dbReference type="GO" id="GO:0005669">
    <property type="term" value="C:transcription factor TFIID complex"/>
    <property type="evidence" value="ECO:0007669"/>
    <property type="project" value="TreeGrafter"/>
</dbReference>
<evidence type="ECO:0000313" key="10">
    <source>
        <dbReference type="Proteomes" id="UP000799291"/>
    </source>
</evidence>
<feature type="compositionally biased region" description="Acidic residues" evidence="7">
    <location>
        <begin position="250"/>
        <end position="260"/>
    </location>
</feature>
<feature type="region of interest" description="Disordered" evidence="7">
    <location>
        <begin position="1"/>
        <end position="51"/>
    </location>
</feature>
<reference evidence="9" key="1">
    <citation type="journal article" date="2020" name="Stud. Mycol.">
        <title>101 Dothideomycetes genomes: a test case for predicting lifestyles and emergence of pathogens.</title>
        <authorList>
            <person name="Haridas S."/>
            <person name="Albert R."/>
            <person name="Binder M."/>
            <person name="Bloem J."/>
            <person name="Labutti K."/>
            <person name="Salamov A."/>
            <person name="Andreopoulos B."/>
            <person name="Baker S."/>
            <person name="Barry K."/>
            <person name="Bills G."/>
            <person name="Bluhm B."/>
            <person name="Cannon C."/>
            <person name="Castanera R."/>
            <person name="Culley D."/>
            <person name="Daum C."/>
            <person name="Ezra D."/>
            <person name="Gonzalez J."/>
            <person name="Henrissat B."/>
            <person name="Kuo A."/>
            <person name="Liang C."/>
            <person name="Lipzen A."/>
            <person name="Lutzoni F."/>
            <person name="Magnuson J."/>
            <person name="Mondo S."/>
            <person name="Nolan M."/>
            <person name="Ohm R."/>
            <person name="Pangilinan J."/>
            <person name="Park H.-J."/>
            <person name="Ramirez L."/>
            <person name="Alfaro M."/>
            <person name="Sun H."/>
            <person name="Tritt A."/>
            <person name="Yoshinaga Y."/>
            <person name="Zwiers L.-H."/>
            <person name="Turgeon B."/>
            <person name="Goodwin S."/>
            <person name="Spatafora J."/>
            <person name="Crous P."/>
            <person name="Grigoriev I."/>
        </authorList>
    </citation>
    <scope>NUCLEOTIDE SEQUENCE</scope>
    <source>
        <strain evidence="9">CBS 122367</strain>
    </source>
</reference>
<dbReference type="Gene3D" id="1.25.40.500">
    <property type="entry name" value="TFIID subunit TAF5, NTD2 domain"/>
    <property type="match status" value="1"/>
</dbReference>
<accession>A0A6G1J4U1</accession>
<comment type="subcellular location">
    <subcellularLocation>
        <location evidence="1">Nucleus</location>
    </subcellularLocation>
</comment>
<dbReference type="GO" id="GO:0016251">
    <property type="term" value="F:RNA polymerase II general transcription initiation factor activity"/>
    <property type="evidence" value="ECO:0007669"/>
    <property type="project" value="TreeGrafter"/>
</dbReference>
<feature type="repeat" description="WD" evidence="6">
    <location>
        <begin position="387"/>
        <end position="428"/>
    </location>
</feature>
<name>A0A6G1J4U1_9PLEO</name>
<keyword evidence="5" id="KW-0539">Nucleus</keyword>
<gene>
    <name evidence="9" type="ORF">K458DRAFT_416785</name>
</gene>
<dbReference type="PRINTS" id="PR00320">
    <property type="entry name" value="GPROTEINBRPT"/>
</dbReference>
<dbReference type="OrthoDB" id="10266330at2759"/>
<dbReference type="Pfam" id="PF08513">
    <property type="entry name" value="LisH"/>
    <property type="match status" value="1"/>
</dbReference>
<dbReference type="Pfam" id="PF04494">
    <property type="entry name" value="TFIID_NTD2"/>
    <property type="match status" value="1"/>
</dbReference>
<dbReference type="CDD" id="cd00200">
    <property type="entry name" value="WD40"/>
    <property type="match status" value="1"/>
</dbReference>
<keyword evidence="4" id="KW-0677">Repeat</keyword>
<evidence type="ECO:0000256" key="7">
    <source>
        <dbReference type="SAM" id="MobiDB-lite"/>
    </source>
</evidence>
<dbReference type="InterPro" id="IPR036322">
    <property type="entry name" value="WD40_repeat_dom_sf"/>
</dbReference>
<dbReference type="PROSITE" id="PS50294">
    <property type="entry name" value="WD_REPEATS_REGION"/>
    <property type="match status" value="5"/>
</dbReference>
<proteinExistence type="inferred from homology"/>
<feature type="region of interest" description="Disordered" evidence="7">
    <location>
        <begin position="249"/>
        <end position="278"/>
    </location>
</feature>
<feature type="repeat" description="WD" evidence="6">
    <location>
        <begin position="629"/>
        <end position="663"/>
    </location>
</feature>
<feature type="repeat" description="WD" evidence="6">
    <location>
        <begin position="579"/>
        <end position="620"/>
    </location>
</feature>
<dbReference type="InterPro" id="IPR037264">
    <property type="entry name" value="TFIID_NTD2_sf"/>
</dbReference>
<dbReference type="GO" id="GO:0006367">
    <property type="term" value="P:transcription initiation at RNA polymerase II promoter"/>
    <property type="evidence" value="ECO:0007669"/>
    <property type="project" value="TreeGrafter"/>
</dbReference>
<evidence type="ECO:0000256" key="5">
    <source>
        <dbReference type="ARBA" id="ARBA00023242"/>
    </source>
</evidence>
<dbReference type="SUPFAM" id="SSF50978">
    <property type="entry name" value="WD40 repeat-like"/>
    <property type="match status" value="1"/>
</dbReference>
<evidence type="ECO:0000256" key="1">
    <source>
        <dbReference type="ARBA" id="ARBA00004123"/>
    </source>
</evidence>
<feature type="repeat" description="WD" evidence="6">
    <location>
        <begin position="537"/>
        <end position="578"/>
    </location>
</feature>
<dbReference type="PANTHER" id="PTHR19879">
    <property type="entry name" value="TRANSCRIPTION INITIATION FACTOR TFIID"/>
    <property type="match status" value="1"/>
</dbReference>
<dbReference type="InterPro" id="IPR007582">
    <property type="entry name" value="TFIID_NTD2"/>
</dbReference>
<dbReference type="PROSITE" id="PS50082">
    <property type="entry name" value="WD_REPEATS_2"/>
    <property type="match status" value="6"/>
</dbReference>
<dbReference type="InterPro" id="IPR020472">
    <property type="entry name" value="WD40_PAC1"/>
</dbReference>
<dbReference type="InterPro" id="IPR001680">
    <property type="entry name" value="WD40_rpt"/>
</dbReference>
<keyword evidence="10" id="KW-1185">Reference proteome</keyword>
<keyword evidence="3 6" id="KW-0853">WD repeat</keyword>
<dbReference type="SUPFAM" id="SSF160897">
    <property type="entry name" value="Taf5 N-terminal domain-like"/>
    <property type="match status" value="1"/>
</dbReference>
<dbReference type="Proteomes" id="UP000799291">
    <property type="component" value="Unassembled WGS sequence"/>
</dbReference>
<evidence type="ECO:0000256" key="6">
    <source>
        <dbReference type="PROSITE-ProRule" id="PRU00221"/>
    </source>
</evidence>
<dbReference type="AlphaFoldDB" id="A0A6G1J4U1"/>